<reference evidence="3" key="1">
    <citation type="submission" date="2025-08" db="UniProtKB">
        <authorList>
            <consortium name="RefSeq"/>
        </authorList>
    </citation>
    <scope>IDENTIFICATION</scope>
</reference>
<accession>A0A6J1CM50</accession>
<dbReference type="AlphaFoldDB" id="A0A6J1CM50"/>
<keyword evidence="2" id="KW-1185">Reference proteome</keyword>
<sequence length="133" mass="14107">MCRAPILLAAVPEETQMADLQNSGDFGAEERNSGDLGANSVRDQEEEDEVLDSADDGDLEQRVADLQAVRRSVSLDSVSALGISSVLKVDCSSGEGEMGQKWGSSAAMNRSVSCSGKFLMRSSTQRSCGTNQN</sequence>
<dbReference type="RefSeq" id="XP_022141993.1">
    <property type="nucleotide sequence ID" value="XM_022286301.1"/>
</dbReference>
<dbReference type="KEGG" id="mcha:111012229"/>
<evidence type="ECO:0000313" key="3">
    <source>
        <dbReference type="RefSeq" id="XP_022141993.1"/>
    </source>
</evidence>
<dbReference type="GeneID" id="111012229"/>
<gene>
    <name evidence="3" type="primary">LOC111012229</name>
</gene>
<organism evidence="2 3">
    <name type="scientific">Momordica charantia</name>
    <name type="common">Bitter gourd</name>
    <name type="synonym">Balsam pear</name>
    <dbReference type="NCBI Taxonomy" id="3673"/>
    <lineage>
        <taxon>Eukaryota</taxon>
        <taxon>Viridiplantae</taxon>
        <taxon>Streptophyta</taxon>
        <taxon>Embryophyta</taxon>
        <taxon>Tracheophyta</taxon>
        <taxon>Spermatophyta</taxon>
        <taxon>Magnoliopsida</taxon>
        <taxon>eudicotyledons</taxon>
        <taxon>Gunneridae</taxon>
        <taxon>Pentapetalae</taxon>
        <taxon>rosids</taxon>
        <taxon>fabids</taxon>
        <taxon>Cucurbitales</taxon>
        <taxon>Cucurbitaceae</taxon>
        <taxon>Momordiceae</taxon>
        <taxon>Momordica</taxon>
    </lineage>
</organism>
<evidence type="ECO:0000256" key="1">
    <source>
        <dbReference type="SAM" id="MobiDB-lite"/>
    </source>
</evidence>
<dbReference type="Proteomes" id="UP000504603">
    <property type="component" value="Unplaced"/>
</dbReference>
<evidence type="ECO:0000313" key="2">
    <source>
        <dbReference type="Proteomes" id="UP000504603"/>
    </source>
</evidence>
<protein>
    <submittedName>
        <fullName evidence="3">Uncharacterized protein LOC111012229</fullName>
    </submittedName>
</protein>
<feature type="region of interest" description="Disordered" evidence="1">
    <location>
        <begin position="13"/>
        <end position="58"/>
    </location>
</feature>
<name>A0A6J1CM50_MOMCH</name>
<feature type="compositionally biased region" description="Acidic residues" evidence="1">
    <location>
        <begin position="44"/>
        <end position="58"/>
    </location>
</feature>
<proteinExistence type="predicted"/>